<feature type="compositionally biased region" description="Low complexity" evidence="1">
    <location>
        <begin position="60"/>
        <end position="77"/>
    </location>
</feature>
<feature type="compositionally biased region" description="Low complexity" evidence="1">
    <location>
        <begin position="109"/>
        <end position="121"/>
    </location>
</feature>
<evidence type="ECO:0000259" key="3">
    <source>
        <dbReference type="Pfam" id="PF13699"/>
    </source>
</evidence>
<dbReference type="EMBL" id="JELX01002047">
    <property type="protein sequence ID" value="KYF56696.1"/>
    <property type="molecule type" value="Genomic_DNA"/>
</dbReference>
<comment type="caution">
    <text evidence="4">The sequence shown here is derived from an EMBL/GenBank/DDBJ whole genome shotgun (WGS) entry which is preliminary data.</text>
</comment>
<feature type="region of interest" description="Disordered" evidence="1">
    <location>
        <begin position="206"/>
        <end position="241"/>
    </location>
</feature>
<feature type="region of interest" description="Disordered" evidence="1">
    <location>
        <begin position="58"/>
        <end position="87"/>
    </location>
</feature>
<keyword evidence="2" id="KW-0812">Transmembrane</keyword>
<dbReference type="AlphaFoldDB" id="A0A150PMA9"/>
<evidence type="ECO:0000256" key="2">
    <source>
        <dbReference type="SAM" id="Phobius"/>
    </source>
</evidence>
<evidence type="ECO:0000313" key="4">
    <source>
        <dbReference type="EMBL" id="KYF56696.1"/>
    </source>
</evidence>
<proteinExistence type="predicted"/>
<feature type="transmembrane region" description="Helical" evidence="2">
    <location>
        <begin position="793"/>
        <end position="815"/>
    </location>
</feature>
<accession>A0A150PMA9</accession>
<feature type="transmembrane region" description="Helical" evidence="2">
    <location>
        <begin position="870"/>
        <end position="890"/>
    </location>
</feature>
<evidence type="ECO:0000313" key="5">
    <source>
        <dbReference type="Proteomes" id="UP000075604"/>
    </source>
</evidence>
<keyword evidence="2" id="KW-0472">Membrane</keyword>
<protein>
    <recommendedName>
        <fullName evidence="3">eCIS core domain-containing protein</fullName>
    </recommendedName>
</protein>
<keyword evidence="2" id="KW-1133">Transmembrane helix</keyword>
<organism evidence="4 5">
    <name type="scientific">Sorangium cellulosum</name>
    <name type="common">Polyangium cellulosum</name>
    <dbReference type="NCBI Taxonomy" id="56"/>
    <lineage>
        <taxon>Bacteria</taxon>
        <taxon>Pseudomonadati</taxon>
        <taxon>Myxococcota</taxon>
        <taxon>Polyangia</taxon>
        <taxon>Polyangiales</taxon>
        <taxon>Polyangiaceae</taxon>
        <taxon>Sorangium</taxon>
    </lineage>
</organism>
<dbReference type="InterPro" id="IPR025295">
    <property type="entry name" value="eCIS_core_dom"/>
</dbReference>
<reference evidence="4 5" key="1">
    <citation type="submission" date="2014-02" db="EMBL/GenBank/DDBJ databases">
        <title>The small core and large imbalanced accessory genome model reveals a collaborative survival strategy of Sorangium cellulosum strains in nature.</title>
        <authorList>
            <person name="Han K."/>
            <person name="Peng R."/>
            <person name="Blom J."/>
            <person name="Li Y.-Z."/>
        </authorList>
    </citation>
    <scope>NUCLEOTIDE SEQUENCE [LARGE SCALE GENOMIC DNA]</scope>
    <source>
        <strain evidence="4 5">So0157-18</strain>
    </source>
</reference>
<feature type="region of interest" description="Disordered" evidence="1">
    <location>
        <begin position="106"/>
        <end position="135"/>
    </location>
</feature>
<feature type="transmembrane region" description="Helical" evidence="2">
    <location>
        <begin position="827"/>
        <end position="850"/>
    </location>
</feature>
<feature type="domain" description="eCIS core" evidence="3">
    <location>
        <begin position="131"/>
        <end position="206"/>
    </location>
</feature>
<sequence length="914" mass="93271">MHMSLADRAIGAVRTKPAAYSGYSDLVAAAQAAAPHRPAAPGRPAPIQAKAEGGPIFLKGLASSSSDGPSSVSGADGTRAIGRPSDPAEIEADRIADAAMSRSQGAGGCAACSQGAPGTTSPTPPAPSGQPLDPALQSFASDKLGGDFSDVRIHADAEAASAARALHARAYTVGKDVMFGEGQYSTGTASGLRLLLHELVHTKQDPSGQMLHRQDDGGVPPVDQGTSGSESADGTPPAAEFDPCSVNVASLTNAQLLARFTEADAYVRDPEHYRRDNFYKYLSLRRRTGAERERRARGGECWLADDITSVPATLYRLDPGPQGGALIRAEDGSAGAGPPRTFTDVSIVTDGQLQRYLTRNHVAPGTIEEVMRDPHTPHMVDISTAQAVWALQQLQQSDGISPMLSPNFAPGLGGALGTFTGPRPAGPGATLLDQLAYSRLINSGAGGGLSADWLASRGWPGIPGNNPAFLEAFTGPDLRSPSATLGQRQGSTGIASEGVFLPSPEVIAAFQAQGGIFVPENLPGDLPVSRLDEIMSRYPLPVGRVGSAMDAANAQQLSRLPPQEMMPVAARIGANMRPPNRPVVTDLMPYALRNLRPGGTLNIVYREAIISSEVQTSVRNTWTDPATGRGYRFEYVTPITEVAAGSAAPLSPGLGAISDPQESVFHVVLRKVPVTGGAPASAAGETEAGLPSIQINALGAGVAPGLWATGTGAAGNVIGGLTTVGLQRAYAALRGQPYGGTLGGDLRNIALTTPPAAGMSFLQLRLQQMAAQRVAAGGAGSLPLYLSPGAGRIALPAVTAPLITMGSMGLSGHSYPWQEYAVQGTRATANALVASGATAGFFAIVGATAVTGAETGAAGGTLVEPGGGTVVGGVGGFLIGAIVGGVAYFISDLTIGSAVEDATRSLVGEPDGCP</sequence>
<name>A0A150PMA9_SORCE</name>
<gene>
    <name evidence="4" type="ORF">BE04_15325</name>
</gene>
<evidence type="ECO:0000256" key="1">
    <source>
        <dbReference type="SAM" id="MobiDB-lite"/>
    </source>
</evidence>
<dbReference type="Pfam" id="PF13699">
    <property type="entry name" value="eCIS_core"/>
    <property type="match status" value="1"/>
</dbReference>
<dbReference type="Proteomes" id="UP000075604">
    <property type="component" value="Unassembled WGS sequence"/>
</dbReference>